<dbReference type="EMBL" id="HF935540">
    <property type="protein sequence ID" value="CCX10396.1"/>
    <property type="molecule type" value="Genomic_DNA"/>
</dbReference>
<reference evidence="1 2" key="1">
    <citation type="journal article" date="2013" name="PLoS Genet.">
        <title>The genome and development-dependent transcriptomes of Pyronema confluens: a window into fungal evolution.</title>
        <authorList>
            <person name="Traeger S."/>
            <person name="Altegoer F."/>
            <person name="Freitag M."/>
            <person name="Gabaldon T."/>
            <person name="Kempken F."/>
            <person name="Kumar A."/>
            <person name="Marcet-Houben M."/>
            <person name="Poggeler S."/>
            <person name="Stajich J.E."/>
            <person name="Nowrousian M."/>
        </authorList>
    </citation>
    <scope>NUCLEOTIDE SEQUENCE [LARGE SCALE GENOMIC DNA]</scope>
    <source>
        <strain evidence="2">CBS 100304</strain>
        <tissue evidence="1">Vegetative mycelium</tissue>
    </source>
</reference>
<gene>
    <name evidence="1" type="ORF">PCON_09990</name>
</gene>
<evidence type="ECO:0000313" key="2">
    <source>
        <dbReference type="Proteomes" id="UP000018144"/>
    </source>
</evidence>
<protein>
    <submittedName>
        <fullName evidence="1">Uncharacterized protein</fullName>
    </submittedName>
</protein>
<sequence length="29" mass="3284">MGFASFWSPLVLWMSFAYGTTATTRPKKT</sequence>
<organism evidence="1 2">
    <name type="scientific">Pyronema omphalodes (strain CBS 100304)</name>
    <name type="common">Pyronema confluens</name>
    <dbReference type="NCBI Taxonomy" id="1076935"/>
    <lineage>
        <taxon>Eukaryota</taxon>
        <taxon>Fungi</taxon>
        <taxon>Dikarya</taxon>
        <taxon>Ascomycota</taxon>
        <taxon>Pezizomycotina</taxon>
        <taxon>Pezizomycetes</taxon>
        <taxon>Pezizales</taxon>
        <taxon>Pyronemataceae</taxon>
        <taxon>Pyronema</taxon>
    </lineage>
</organism>
<dbReference type="Proteomes" id="UP000018144">
    <property type="component" value="Unassembled WGS sequence"/>
</dbReference>
<evidence type="ECO:0000313" key="1">
    <source>
        <dbReference type="EMBL" id="CCX10396.1"/>
    </source>
</evidence>
<keyword evidence="2" id="KW-1185">Reference proteome</keyword>
<accession>U4L295</accession>
<dbReference type="AlphaFoldDB" id="U4L295"/>
<proteinExistence type="predicted"/>
<name>U4L295_PYROM</name>